<dbReference type="SMART" id="SM00235">
    <property type="entry name" value="ZnMc"/>
    <property type="match status" value="1"/>
</dbReference>
<dbReference type="PANTHER" id="PTHR10127">
    <property type="entry name" value="DISCOIDIN, CUB, EGF, LAMININ , AND ZINC METALLOPROTEASE DOMAIN CONTAINING"/>
    <property type="match status" value="1"/>
</dbReference>
<dbReference type="PANTHER" id="PTHR10127:SF861">
    <property type="entry name" value="DORSAL-VENTRAL PATTERNING PROTEIN TOLLOID-RELATED"/>
    <property type="match status" value="1"/>
</dbReference>
<dbReference type="Gene3D" id="2.60.120.290">
    <property type="entry name" value="Spermadhesin, CUB domain"/>
    <property type="match status" value="2"/>
</dbReference>
<dbReference type="CDD" id="cd00041">
    <property type="entry name" value="CUB"/>
    <property type="match status" value="2"/>
</dbReference>
<dbReference type="GO" id="GO:0006508">
    <property type="term" value="P:proteolysis"/>
    <property type="evidence" value="ECO:0007669"/>
    <property type="project" value="UniProtKB-KW"/>
</dbReference>
<keyword evidence="4 9" id="KW-0378">Hydrolase</keyword>
<keyword evidence="1" id="KW-0245">EGF-like domain</keyword>
<evidence type="ECO:0000256" key="3">
    <source>
        <dbReference type="ARBA" id="ARBA00022723"/>
    </source>
</evidence>
<dbReference type="Pfam" id="PF01400">
    <property type="entry name" value="Astacin"/>
    <property type="match status" value="1"/>
</dbReference>
<keyword evidence="6 9" id="KW-0482">Metalloprotease</keyword>
<comment type="cofactor">
    <cofactor evidence="9 10">
        <name>Zn(2+)</name>
        <dbReference type="ChEBI" id="CHEBI:29105"/>
    </cofactor>
    <text evidence="9 10">Binds 1 zinc ion per subunit.</text>
</comment>
<comment type="caution">
    <text evidence="13">The sequence shown here is derived from an EMBL/GenBank/DDBJ whole genome shotgun (WGS) entry which is preliminary data.</text>
</comment>
<dbReference type="SUPFAM" id="SSF55486">
    <property type="entry name" value="Metalloproteases ('zincins'), catalytic domain"/>
    <property type="match status" value="1"/>
</dbReference>
<protein>
    <recommendedName>
        <fullName evidence="10">Metalloendopeptidase</fullName>
        <ecNumber evidence="10">3.4.24.-</ecNumber>
    </recommendedName>
</protein>
<evidence type="ECO:0000256" key="1">
    <source>
        <dbReference type="ARBA" id="ARBA00022536"/>
    </source>
</evidence>
<dbReference type="InterPro" id="IPR035914">
    <property type="entry name" value="Sperma_CUB_dom_sf"/>
</dbReference>
<dbReference type="Gene3D" id="3.40.390.10">
    <property type="entry name" value="Collagenase (Catalytic Domain)"/>
    <property type="match status" value="1"/>
</dbReference>
<dbReference type="SUPFAM" id="SSF49854">
    <property type="entry name" value="Spermadhesin, CUB domain"/>
    <property type="match status" value="2"/>
</dbReference>
<reference evidence="13 14" key="1">
    <citation type="journal article" date="2021" name="J. Hered.">
        <title>A chromosome-level genome assembly of the parasitoid wasp, Cotesia glomerata (Hymenoptera: Braconidae).</title>
        <authorList>
            <person name="Pinto B.J."/>
            <person name="Weis J.J."/>
            <person name="Gamble T."/>
            <person name="Ode P.J."/>
            <person name="Paul R."/>
            <person name="Zaspel J.M."/>
        </authorList>
    </citation>
    <scope>NUCLEOTIDE SEQUENCE [LARGE SCALE GENOMIC DNA]</scope>
    <source>
        <strain evidence="13">CgM1</strain>
    </source>
</reference>
<dbReference type="EMBL" id="JAHXZJ010002982">
    <property type="protein sequence ID" value="KAH0534747.1"/>
    <property type="molecule type" value="Genomic_DNA"/>
</dbReference>
<keyword evidence="2 9" id="KW-0645">Protease</keyword>
<evidence type="ECO:0000256" key="5">
    <source>
        <dbReference type="ARBA" id="ARBA00022833"/>
    </source>
</evidence>
<feature type="binding site" evidence="9">
    <location>
        <position position="135"/>
    </location>
    <ligand>
        <name>Zn(2+)</name>
        <dbReference type="ChEBI" id="CHEBI:29105"/>
        <note>catalytic</note>
    </ligand>
</feature>
<keyword evidence="5 9" id="KW-0862">Zinc</keyword>
<feature type="domain" description="CUB" evidence="11">
    <location>
        <begin position="326"/>
        <end position="440"/>
    </location>
</feature>
<evidence type="ECO:0000256" key="10">
    <source>
        <dbReference type="RuleBase" id="RU361183"/>
    </source>
</evidence>
<feature type="active site" evidence="9">
    <location>
        <position position="132"/>
    </location>
</feature>
<evidence type="ECO:0000259" key="11">
    <source>
        <dbReference type="PROSITE" id="PS01180"/>
    </source>
</evidence>
<evidence type="ECO:0000256" key="4">
    <source>
        <dbReference type="ARBA" id="ARBA00022801"/>
    </source>
</evidence>
<comment type="caution">
    <text evidence="8">Lacks conserved residue(s) required for the propagation of feature annotation.</text>
</comment>
<feature type="binding site" evidence="9">
    <location>
        <position position="131"/>
    </location>
    <ligand>
        <name>Zn(2+)</name>
        <dbReference type="ChEBI" id="CHEBI:29105"/>
        <note>catalytic</note>
    </ligand>
</feature>
<dbReference type="FunFam" id="2.60.120.290:FF:000005">
    <property type="entry name" value="Procollagen C-endopeptidase enhancer 1"/>
    <property type="match status" value="1"/>
</dbReference>
<keyword evidence="7 9" id="KW-1015">Disulfide bond</keyword>
<feature type="domain" description="Peptidase M12A" evidence="12">
    <location>
        <begin position="37"/>
        <end position="211"/>
    </location>
</feature>
<dbReference type="PRINTS" id="PR00480">
    <property type="entry name" value="ASTACIN"/>
</dbReference>
<dbReference type="Proteomes" id="UP000826195">
    <property type="component" value="Unassembled WGS sequence"/>
</dbReference>
<feature type="disulfide bond" evidence="9">
    <location>
        <begin position="101"/>
        <end position="123"/>
    </location>
</feature>
<dbReference type="Pfam" id="PF00431">
    <property type="entry name" value="CUB"/>
    <property type="match status" value="2"/>
</dbReference>
<dbReference type="InterPro" id="IPR024079">
    <property type="entry name" value="MetalloPept_cat_dom_sf"/>
</dbReference>
<name>A0AAV7HVE1_COTGL</name>
<feature type="disulfide bond" evidence="9">
    <location>
        <begin position="103"/>
        <end position="104"/>
    </location>
</feature>
<dbReference type="SMART" id="SM00042">
    <property type="entry name" value="CUB"/>
    <property type="match status" value="2"/>
</dbReference>
<feature type="domain" description="CUB" evidence="11">
    <location>
        <begin position="213"/>
        <end position="325"/>
    </location>
</feature>
<keyword evidence="3 9" id="KW-0479">Metal-binding</keyword>
<evidence type="ECO:0000259" key="12">
    <source>
        <dbReference type="PROSITE" id="PS51864"/>
    </source>
</evidence>
<dbReference type="GO" id="GO:0004222">
    <property type="term" value="F:metalloendopeptidase activity"/>
    <property type="evidence" value="ECO:0007669"/>
    <property type="project" value="UniProtKB-UniRule"/>
</dbReference>
<feature type="binding site" evidence="9">
    <location>
        <position position="141"/>
    </location>
    <ligand>
        <name>Zn(2+)</name>
        <dbReference type="ChEBI" id="CHEBI:29105"/>
        <note>catalytic</note>
    </ligand>
</feature>
<dbReference type="InterPro" id="IPR001506">
    <property type="entry name" value="Peptidase_M12A"/>
</dbReference>
<evidence type="ECO:0000313" key="13">
    <source>
        <dbReference type="EMBL" id="KAH0534747.1"/>
    </source>
</evidence>
<dbReference type="InterPro" id="IPR000859">
    <property type="entry name" value="CUB_dom"/>
</dbReference>
<proteinExistence type="predicted"/>
<sequence>MIIVINSHIVHENSKHVENNVTKSEYIELFERIRRTVATKSKDRLWDQGVIPFIIDDVFSGYQRKLIKEAIRVWEKSTCITFIETVPEGRSKYLAITKASCRCCLMVEPIFENKVILSFADGCDEFPIVLHELGHAIGLEHEHIRPDRDMFIDVIYENIPEDQFMHYPSDAFSIYWPLETLLPKQKNLSLGTNIKLSEGDISTANMLNSCPKCGGIFYGISGSFGPSTHSSNSIQMKNCKWRIKASKGERIELVIPTLRIFQNPNCTDEFLEIRTGYPPHSTVLSRYCGNFSSISIKTNNVLFVTYVKATTSNPSIGFTAHYNITCGGIFDIKLNTPFNLESTNFPDAYPLSRRCTWKFTAPNNHRIAMKIHYFELELYDSCIDFLMSKDGIDYNSKIIGVYCGKRDSWQINSTDNKLLVDFSSDRMINYSGFSATLFAIPLDG</sequence>
<evidence type="ECO:0000256" key="2">
    <source>
        <dbReference type="ARBA" id="ARBA00022670"/>
    </source>
</evidence>
<dbReference type="AlphaFoldDB" id="A0AAV7HVE1"/>
<dbReference type="PROSITE" id="PS51864">
    <property type="entry name" value="ASTACIN"/>
    <property type="match status" value="1"/>
</dbReference>
<evidence type="ECO:0000256" key="7">
    <source>
        <dbReference type="ARBA" id="ARBA00023157"/>
    </source>
</evidence>
<dbReference type="InterPro" id="IPR006026">
    <property type="entry name" value="Peptidase_Metallo"/>
</dbReference>
<evidence type="ECO:0000256" key="9">
    <source>
        <dbReference type="PROSITE-ProRule" id="PRU01211"/>
    </source>
</evidence>
<dbReference type="PROSITE" id="PS01180">
    <property type="entry name" value="CUB"/>
    <property type="match status" value="2"/>
</dbReference>
<gene>
    <name evidence="13" type="ORF">KQX54_007835</name>
</gene>
<dbReference type="EC" id="3.4.24.-" evidence="10"/>
<accession>A0AAV7HVE1</accession>
<dbReference type="GO" id="GO:0008270">
    <property type="term" value="F:zinc ion binding"/>
    <property type="evidence" value="ECO:0007669"/>
    <property type="project" value="UniProtKB-UniRule"/>
</dbReference>
<keyword evidence="14" id="KW-1185">Reference proteome</keyword>
<evidence type="ECO:0000256" key="6">
    <source>
        <dbReference type="ARBA" id="ARBA00023049"/>
    </source>
</evidence>
<evidence type="ECO:0000313" key="14">
    <source>
        <dbReference type="Proteomes" id="UP000826195"/>
    </source>
</evidence>
<organism evidence="13 14">
    <name type="scientific">Cotesia glomerata</name>
    <name type="common">Lepidopteran parasitic wasp</name>
    <name type="synonym">Apanteles glomeratus</name>
    <dbReference type="NCBI Taxonomy" id="32391"/>
    <lineage>
        <taxon>Eukaryota</taxon>
        <taxon>Metazoa</taxon>
        <taxon>Ecdysozoa</taxon>
        <taxon>Arthropoda</taxon>
        <taxon>Hexapoda</taxon>
        <taxon>Insecta</taxon>
        <taxon>Pterygota</taxon>
        <taxon>Neoptera</taxon>
        <taxon>Endopterygota</taxon>
        <taxon>Hymenoptera</taxon>
        <taxon>Apocrita</taxon>
        <taxon>Ichneumonoidea</taxon>
        <taxon>Braconidae</taxon>
        <taxon>Microgastrinae</taxon>
        <taxon>Cotesia</taxon>
    </lineage>
</organism>
<evidence type="ECO:0000256" key="8">
    <source>
        <dbReference type="PROSITE-ProRule" id="PRU00059"/>
    </source>
</evidence>